<dbReference type="AlphaFoldDB" id="A0A6J6X3M9"/>
<name>A0A6J6X3M9_9ZZZZ</name>
<organism evidence="2">
    <name type="scientific">freshwater metagenome</name>
    <dbReference type="NCBI Taxonomy" id="449393"/>
    <lineage>
        <taxon>unclassified sequences</taxon>
        <taxon>metagenomes</taxon>
        <taxon>ecological metagenomes</taxon>
    </lineage>
</organism>
<dbReference type="SUPFAM" id="SSF109604">
    <property type="entry name" value="HD-domain/PDEase-like"/>
    <property type="match status" value="1"/>
</dbReference>
<evidence type="ECO:0000313" key="2">
    <source>
        <dbReference type="EMBL" id="CAB4788687.1"/>
    </source>
</evidence>
<proteinExistence type="predicted"/>
<dbReference type="EMBL" id="CAEZSL010000149">
    <property type="protein sequence ID" value="CAB4549973.1"/>
    <property type="molecule type" value="Genomic_DNA"/>
</dbReference>
<sequence>MASGSSTRHLVKRFLTSLSRRALSVEQLAWVRKHLLEDELTLWTKMVVSDQRHSLVVAQRFVTLKPDAQRDHVAAALLHDVGKVESNLGIAMRVIATLIGPSTKRLRAYHDHETIGLALCVEAHSTAETLRVLRADSTDEIAALIRRADNI</sequence>
<reference evidence="2" key="1">
    <citation type="submission" date="2020-05" db="EMBL/GenBank/DDBJ databases">
        <authorList>
            <person name="Chiriac C."/>
            <person name="Salcher M."/>
            <person name="Ghai R."/>
            <person name="Kavagutti S V."/>
        </authorList>
    </citation>
    <scope>NUCLEOTIDE SEQUENCE</scope>
</reference>
<evidence type="ECO:0000313" key="1">
    <source>
        <dbReference type="EMBL" id="CAB4549973.1"/>
    </source>
</evidence>
<protein>
    <submittedName>
        <fullName evidence="2">Unannotated protein</fullName>
    </submittedName>
</protein>
<accession>A0A6J6X3M9</accession>
<gene>
    <name evidence="1" type="ORF">UFOPK1421_01215</name>
    <name evidence="2" type="ORF">UFOPK2921_01297</name>
</gene>
<dbReference type="Gene3D" id="1.10.3210.10">
    <property type="entry name" value="Hypothetical protein af1432"/>
    <property type="match status" value="1"/>
</dbReference>
<dbReference type="EMBL" id="CAEZZV010000202">
    <property type="protein sequence ID" value="CAB4788687.1"/>
    <property type="molecule type" value="Genomic_DNA"/>
</dbReference>